<evidence type="ECO:0000256" key="1">
    <source>
        <dbReference type="SAM" id="MobiDB-lite"/>
    </source>
</evidence>
<name>A0A1M4SBX5_9FIRM</name>
<reference evidence="4" key="1">
    <citation type="submission" date="2016-11" db="EMBL/GenBank/DDBJ databases">
        <authorList>
            <person name="Varghese N."/>
            <person name="Submissions S."/>
        </authorList>
    </citation>
    <scope>NUCLEOTIDE SEQUENCE [LARGE SCALE GENOMIC DNA]</scope>
    <source>
        <strain evidence="4">DSM 18095</strain>
    </source>
</reference>
<sequence length="570" mass="66130">MKKILNNKGVTLPIVLIAFVITTILSFALIFMINTQIKINSVDKQMKSSFEYAEAGYNKYLWHLNDNVEFYSTQESKNMMNKDISFQDGFYRLEVKKPEDKDRFVTIKSTGWTRENPHIKRTIVARVRKKQFVHHVYVSDDDGTAWWTSGDESIGPLHTNKDIRIQKKPIFYDTVSYAGKLIKGTDSGQNSTYNPDFKVKSPSQPEKTNTLDFPDHNKDLRLWAEKDNMVFKGRTCIYLDGNNIKIRNGNDPIDKIKIISVSSIKNKVIYVEKAEGGGTGKFDVKAGNIFISGELQGKLTIAAENNIYITYDDPTNWYDYDESRLGDKAYKPPRPPNEHKWSNGNKYSYPEKGGIKYISTNFSLSNDKMTRMANGDDMLGLIANNEILILHYGWPKRALELNLSDNYWNFEWNWGDYGKYERKYLSRGWYYNIRIDGRDYNEIYLYSGYYNVWVSDEKWGQVSAIYDLAPKDVTIHAAIFSVNNGFGFEDYNNGKPRGKITLWGNITQRKRLPVGTFNINTGNSVTGYKKEYAHDPRMFYDYPPHILEPTNVGWEIHEWKESKDYVIEKP</sequence>
<organism evidence="3 4">
    <name type="scientific">Tissierella praeacuta DSM 18095</name>
    <dbReference type="NCBI Taxonomy" id="1123404"/>
    <lineage>
        <taxon>Bacteria</taxon>
        <taxon>Bacillati</taxon>
        <taxon>Bacillota</taxon>
        <taxon>Tissierellia</taxon>
        <taxon>Tissierellales</taxon>
        <taxon>Tissierellaceae</taxon>
        <taxon>Tissierella</taxon>
    </lineage>
</organism>
<dbReference type="STRING" id="1123404.SAMN02745784_00237"/>
<feature type="compositionally biased region" description="Polar residues" evidence="1">
    <location>
        <begin position="201"/>
        <end position="211"/>
    </location>
</feature>
<keyword evidence="2" id="KW-1133">Transmembrane helix</keyword>
<dbReference type="GeneID" id="90994929"/>
<proteinExistence type="predicted"/>
<evidence type="ECO:0000313" key="4">
    <source>
        <dbReference type="Proteomes" id="UP000184114"/>
    </source>
</evidence>
<dbReference type="AlphaFoldDB" id="A0A1M4SBX5"/>
<feature type="region of interest" description="Disordered" evidence="1">
    <location>
        <begin position="187"/>
        <end position="212"/>
    </location>
</feature>
<evidence type="ECO:0008006" key="5">
    <source>
        <dbReference type="Google" id="ProtNLM"/>
    </source>
</evidence>
<evidence type="ECO:0000256" key="2">
    <source>
        <dbReference type="SAM" id="Phobius"/>
    </source>
</evidence>
<keyword evidence="4" id="KW-1185">Reference proteome</keyword>
<dbReference type="RefSeq" id="WP_072971969.1">
    <property type="nucleotide sequence ID" value="NZ_FQTY01000001.1"/>
</dbReference>
<dbReference type="EMBL" id="FQTY01000001">
    <property type="protein sequence ID" value="SHE29724.1"/>
    <property type="molecule type" value="Genomic_DNA"/>
</dbReference>
<feature type="transmembrane region" description="Helical" evidence="2">
    <location>
        <begin position="12"/>
        <end position="33"/>
    </location>
</feature>
<accession>A0A1M4SBX5</accession>
<keyword evidence="2" id="KW-0812">Transmembrane</keyword>
<gene>
    <name evidence="3" type="ORF">SAMN02745784_00237</name>
</gene>
<keyword evidence="2" id="KW-0472">Membrane</keyword>
<dbReference type="Proteomes" id="UP000184114">
    <property type="component" value="Unassembled WGS sequence"/>
</dbReference>
<evidence type="ECO:0000313" key="3">
    <source>
        <dbReference type="EMBL" id="SHE29724.1"/>
    </source>
</evidence>
<protein>
    <recommendedName>
        <fullName evidence="5">PilX N-terminal</fullName>
    </recommendedName>
</protein>